<comment type="similarity">
    <text evidence="1 7">Belongs to the mandelate racemase/muconate lactonizing enzyme family.</text>
</comment>
<organism evidence="9 10">
    <name type="scientific">Jeotgalibacillus malaysiensis</name>
    <dbReference type="NCBI Taxonomy" id="1508404"/>
    <lineage>
        <taxon>Bacteria</taxon>
        <taxon>Bacillati</taxon>
        <taxon>Bacillota</taxon>
        <taxon>Bacilli</taxon>
        <taxon>Bacillales</taxon>
        <taxon>Caryophanaceae</taxon>
        <taxon>Jeotgalibacillus</taxon>
    </lineage>
</organism>
<dbReference type="InterPro" id="IPR034593">
    <property type="entry name" value="DgoD-like"/>
</dbReference>
<evidence type="ECO:0000256" key="3">
    <source>
        <dbReference type="ARBA" id="ARBA00022842"/>
    </source>
</evidence>
<evidence type="ECO:0000259" key="8">
    <source>
        <dbReference type="SMART" id="SM00922"/>
    </source>
</evidence>
<feature type="active site" description="Proton acceptor; specific for (R)-substrate epimerization" evidence="5">
    <location>
        <position position="163"/>
    </location>
</feature>
<evidence type="ECO:0000256" key="5">
    <source>
        <dbReference type="PIRSR" id="PIRSR634603-1"/>
    </source>
</evidence>
<comment type="cofactor">
    <cofactor evidence="6 7">
        <name>Mg(2+)</name>
        <dbReference type="ChEBI" id="CHEBI:18420"/>
    </cofactor>
    <text evidence="6 7">Binds 1 Mg(2+) ion per subunit.</text>
</comment>
<feature type="binding site" evidence="6">
    <location>
        <position position="218"/>
    </location>
    <ligand>
        <name>Mg(2+)</name>
        <dbReference type="ChEBI" id="CHEBI:18420"/>
    </ligand>
</feature>
<keyword evidence="2 6" id="KW-0479">Metal-binding</keyword>
<dbReference type="GO" id="GO:0016855">
    <property type="term" value="F:racemase and epimerase activity, acting on amino acids and derivatives"/>
    <property type="evidence" value="ECO:0007669"/>
    <property type="project" value="UniProtKB-UniRule"/>
</dbReference>
<dbReference type="STRING" id="1508404.JMA_28470"/>
<dbReference type="InterPro" id="IPR036849">
    <property type="entry name" value="Enolase-like_C_sf"/>
</dbReference>
<evidence type="ECO:0000256" key="2">
    <source>
        <dbReference type="ARBA" id="ARBA00022723"/>
    </source>
</evidence>
<gene>
    <name evidence="9" type="ORF">JMA_28470</name>
</gene>
<keyword evidence="9" id="KW-0456">Lyase</keyword>
<dbReference type="CDD" id="cd03319">
    <property type="entry name" value="L-Ala-DL-Glu_epimerase"/>
    <property type="match status" value="1"/>
</dbReference>
<dbReference type="BioCyc" id="JESP1508404:G14D9-12128-MONOMER"/>
<protein>
    <recommendedName>
        <fullName evidence="7">Dipeptide epimerase</fullName>
        <ecNumber evidence="7">5.1.1.-</ecNumber>
    </recommendedName>
</protein>
<dbReference type="PANTHER" id="PTHR48080:SF3">
    <property type="entry name" value="ENOLASE SUPERFAMILY MEMBER DDB_G0284701"/>
    <property type="match status" value="1"/>
</dbReference>
<dbReference type="SUPFAM" id="SSF51604">
    <property type="entry name" value="Enolase C-terminal domain-like"/>
    <property type="match status" value="1"/>
</dbReference>
<dbReference type="GO" id="GO:0016829">
    <property type="term" value="F:lyase activity"/>
    <property type="evidence" value="ECO:0007669"/>
    <property type="project" value="UniProtKB-KW"/>
</dbReference>
<evidence type="ECO:0000256" key="1">
    <source>
        <dbReference type="ARBA" id="ARBA00008031"/>
    </source>
</evidence>
<sequence>MKIIRAEIWGIHLPLKEPFVVSYARFDSMPSIILKLTTDSGHEGYGEAVPDEHVTGESFYGSFALLEKVIVPEVKGMSPFQIEEIHASMNQALKGNPSIKAAVDIACYDLMGKITGLPVYDLIGGKAHEQLSYPKVISIGTPEKMSEAALNALENGYEHLKIKLSGDAVLDVERLSAIRQAVGKSVPIRVDVNQGWGTYETAKRALAQTEPLNLDWVEQPLLPESFTEMNELRQSTLTPLMLDESICSEKDLQRAINERSADKINLKLMKSGGIYPIIHMAKTAEAAGLPCQIGSMVESSIGSAAGYHAAMARKNIETTELTGPLLFSKDPGNLKYEVPYVYLAEKPGLGVNVDETVLESLSELHVEV</sequence>
<dbReference type="InterPro" id="IPR013342">
    <property type="entry name" value="Mandelate_racemase_C"/>
</dbReference>
<dbReference type="Pfam" id="PF13378">
    <property type="entry name" value="MR_MLE_C"/>
    <property type="match status" value="1"/>
</dbReference>
<reference evidence="9 10" key="1">
    <citation type="submission" date="2014-08" db="EMBL/GenBank/DDBJ databases">
        <title>Complete genome of a marine bacteria Jeotgalibacillus malaysiensis.</title>
        <authorList>
            <person name="Yaakop A.S."/>
            <person name="Chan K.-G."/>
            <person name="Goh K.M."/>
        </authorList>
    </citation>
    <scope>NUCLEOTIDE SEQUENCE [LARGE SCALE GENOMIC DNA]</scope>
    <source>
        <strain evidence="9 10">D5</strain>
    </source>
</reference>
<keyword evidence="4 7" id="KW-0413">Isomerase</keyword>
<keyword evidence="3 6" id="KW-0460">Magnesium</keyword>
<evidence type="ECO:0000256" key="4">
    <source>
        <dbReference type="ARBA" id="ARBA00023235"/>
    </source>
</evidence>
<dbReference type="HOGENOM" id="CLU_030273_4_0_9"/>
<feature type="binding site" evidence="6">
    <location>
        <position position="243"/>
    </location>
    <ligand>
        <name>Mg(2+)</name>
        <dbReference type="ChEBI" id="CHEBI:18420"/>
    </ligand>
</feature>
<dbReference type="AlphaFoldDB" id="A0A0B5AVV5"/>
<dbReference type="FunFam" id="3.30.390.10:FF:000009">
    <property type="entry name" value="Hydrophobic dipeptide epimerase"/>
    <property type="match status" value="1"/>
</dbReference>
<evidence type="ECO:0000256" key="7">
    <source>
        <dbReference type="RuleBase" id="RU366006"/>
    </source>
</evidence>
<keyword evidence="10" id="KW-1185">Reference proteome</keyword>
<evidence type="ECO:0000256" key="6">
    <source>
        <dbReference type="PIRSR" id="PIRSR634603-3"/>
    </source>
</evidence>
<dbReference type="PANTHER" id="PTHR48080">
    <property type="entry name" value="D-GALACTONATE DEHYDRATASE-RELATED"/>
    <property type="match status" value="1"/>
</dbReference>
<dbReference type="Gene3D" id="3.30.390.10">
    <property type="entry name" value="Enolase-like, N-terminal domain"/>
    <property type="match status" value="1"/>
</dbReference>
<dbReference type="SFLD" id="SFLDS00001">
    <property type="entry name" value="Enolase"/>
    <property type="match status" value="1"/>
</dbReference>
<dbReference type="EMBL" id="CP009416">
    <property type="protein sequence ID" value="AJD92164.1"/>
    <property type="molecule type" value="Genomic_DNA"/>
</dbReference>
<dbReference type="GO" id="GO:0006518">
    <property type="term" value="P:peptide metabolic process"/>
    <property type="evidence" value="ECO:0007669"/>
    <property type="project" value="UniProtKB-ARBA"/>
</dbReference>
<dbReference type="SUPFAM" id="SSF54826">
    <property type="entry name" value="Enolase N-terminal domain-like"/>
    <property type="match status" value="1"/>
</dbReference>
<dbReference type="Gene3D" id="3.20.20.120">
    <property type="entry name" value="Enolase-like C-terminal domain"/>
    <property type="match status" value="1"/>
</dbReference>
<dbReference type="SMART" id="SM00922">
    <property type="entry name" value="MR_MLE"/>
    <property type="match status" value="1"/>
</dbReference>
<evidence type="ECO:0000313" key="9">
    <source>
        <dbReference type="EMBL" id="AJD92164.1"/>
    </source>
</evidence>
<name>A0A0B5AVV5_9BACL</name>
<dbReference type="Proteomes" id="UP000031449">
    <property type="component" value="Chromosome"/>
</dbReference>
<dbReference type="SFLD" id="SFLDF00009">
    <property type="entry name" value="o-succinylbenzoate_synthase"/>
    <property type="match status" value="1"/>
</dbReference>
<dbReference type="EC" id="5.1.1.-" evidence="7"/>
<dbReference type="GO" id="GO:0000287">
    <property type="term" value="F:magnesium ion binding"/>
    <property type="evidence" value="ECO:0007669"/>
    <property type="project" value="UniProtKB-ARBA"/>
</dbReference>
<accession>A0A0B5AVV5</accession>
<dbReference type="SFLD" id="SFLDG00180">
    <property type="entry name" value="muconate_cycloisomerase"/>
    <property type="match status" value="1"/>
</dbReference>
<dbReference type="OrthoDB" id="9775391at2"/>
<evidence type="ECO:0000313" key="10">
    <source>
        <dbReference type="Proteomes" id="UP000031449"/>
    </source>
</evidence>
<dbReference type="Pfam" id="PF02746">
    <property type="entry name" value="MR_MLE_N"/>
    <property type="match status" value="1"/>
</dbReference>
<dbReference type="KEGG" id="jeo:JMA_28470"/>
<feature type="domain" description="Mandelate racemase/muconate lactonizing enzyme C-terminal" evidence="8">
    <location>
        <begin position="142"/>
        <end position="239"/>
    </location>
</feature>
<proteinExistence type="inferred from homology"/>
<dbReference type="InterPro" id="IPR029065">
    <property type="entry name" value="Enolase_C-like"/>
</dbReference>
<dbReference type="InterPro" id="IPR034603">
    <property type="entry name" value="Dipeptide_epimerase"/>
</dbReference>
<dbReference type="InterPro" id="IPR029017">
    <property type="entry name" value="Enolase-like_N"/>
</dbReference>
<dbReference type="InterPro" id="IPR013341">
    <property type="entry name" value="Mandelate_racemase_N_dom"/>
</dbReference>
<feature type="binding site" evidence="6">
    <location>
        <position position="191"/>
    </location>
    <ligand>
        <name>Mg(2+)</name>
        <dbReference type="ChEBI" id="CHEBI:18420"/>
    </ligand>
</feature>
<feature type="active site" description="Proton acceptor; specific for (S)-substrate epimerization" evidence="5">
    <location>
        <position position="267"/>
    </location>
</feature>